<dbReference type="EMBL" id="LR721774">
    <property type="protein sequence ID" value="VVV36041.1"/>
    <property type="molecule type" value="Genomic_DNA"/>
</dbReference>
<sequence length="166" mass="19521">MVSGWPVEVPVGAFLGGLKDDLRIEVQAAKPRNLSNCFKLARMAEEKHHRLHLARKQGSFERNIRGQSTRLEAFAAPVRVVAALHGNSTNRLVFKCLTPEQIKEKRRKGICFHCNQPWTPWHTWRRLHMYVVDEEEEPPDEQLETQKRQGWNPWEMDLWKSPYTPW</sequence>
<proteinExistence type="predicted"/>
<protein>
    <submittedName>
        <fullName evidence="1">Uncharacterized protein</fullName>
    </submittedName>
</protein>
<organism evidence="1">
    <name type="scientific">Nymphaea colorata</name>
    <name type="common">pocket water lily</name>
    <dbReference type="NCBI Taxonomy" id="210225"/>
    <lineage>
        <taxon>Eukaryota</taxon>
        <taxon>Viridiplantae</taxon>
        <taxon>Streptophyta</taxon>
        <taxon>Embryophyta</taxon>
        <taxon>Tracheophyta</taxon>
        <taxon>Spermatophyta</taxon>
        <taxon>Magnoliopsida</taxon>
        <taxon>Nymphaeales</taxon>
        <taxon>Nymphaeaceae</taxon>
        <taxon>Nymphaea</taxon>
    </lineage>
</organism>
<accession>A0A5K0V588</accession>
<gene>
    <name evidence="1" type="ORF">NYM_LOCUS718</name>
</gene>
<dbReference type="AlphaFoldDB" id="A0A5K0V588"/>
<dbReference type="Gramene" id="NC1G0102560.1">
    <property type="protein sequence ID" value="NC1G0102560.1:cds"/>
    <property type="gene ID" value="NC1G0102560"/>
</dbReference>
<reference evidence="1" key="1">
    <citation type="submission" date="2019-09" db="EMBL/GenBank/DDBJ databases">
        <authorList>
            <person name="Zhang L."/>
        </authorList>
    </citation>
    <scope>NUCLEOTIDE SEQUENCE</scope>
</reference>
<evidence type="ECO:0000313" key="1">
    <source>
        <dbReference type="EMBL" id="VVV36041.1"/>
    </source>
</evidence>
<name>A0A5K0V588_9MAGN</name>